<dbReference type="STRING" id="154538.A0A1M2VB99"/>
<dbReference type="GO" id="GO:0006357">
    <property type="term" value="P:regulation of transcription by RNA polymerase II"/>
    <property type="evidence" value="ECO:0007669"/>
    <property type="project" value="InterPro"/>
</dbReference>
<comment type="subcellular location">
    <subcellularLocation>
        <location evidence="1">Nucleus</location>
    </subcellularLocation>
</comment>
<dbReference type="Pfam" id="PF06179">
    <property type="entry name" value="Med22"/>
    <property type="match status" value="1"/>
</dbReference>
<protein>
    <submittedName>
        <fullName evidence="7">Uncharacterized protein</fullName>
    </submittedName>
</protein>
<dbReference type="PANTHER" id="PTHR12434">
    <property type="entry name" value="MEDIATOR OF RNA POLYMERASE II TRANSCRIPTION SUBUNIT 22"/>
    <property type="match status" value="1"/>
</dbReference>
<reference evidence="7 8" key="1">
    <citation type="submission" date="2016-10" db="EMBL/GenBank/DDBJ databases">
        <title>Genome sequence of the basidiomycete white-rot fungus Trametes pubescens.</title>
        <authorList>
            <person name="Makela M.R."/>
            <person name="Granchi Z."/>
            <person name="Peng M."/>
            <person name="De Vries R.P."/>
            <person name="Grigoriev I."/>
            <person name="Riley R."/>
            <person name="Hilden K."/>
        </authorList>
    </citation>
    <scope>NUCLEOTIDE SEQUENCE [LARGE SCALE GENOMIC DNA]</scope>
    <source>
        <strain evidence="7 8">FBCC735</strain>
    </source>
</reference>
<sequence length="191" mass="20970">MADGPQTDVSRPSALPTAKLLQRPTQPLVDQSSNEYLDGIEEEWNKKVDVEIETLVDGMADIVSLASVRTPLLQPRHGHTSLMNSACLRDDAQIEDKDKFRIAQESFQAQCRAESMIRAAHSLMSTIHSMKLLLLLSDETQIAKRRDAELRQVQAEKNDAQKKAAALLDELLSSERDDGTSSGIGKGGATT</sequence>
<dbReference type="GO" id="GO:0003712">
    <property type="term" value="F:transcription coregulator activity"/>
    <property type="evidence" value="ECO:0007669"/>
    <property type="project" value="InterPro"/>
</dbReference>
<evidence type="ECO:0000313" key="8">
    <source>
        <dbReference type="Proteomes" id="UP000184267"/>
    </source>
</evidence>
<dbReference type="GO" id="GO:0016592">
    <property type="term" value="C:mediator complex"/>
    <property type="evidence" value="ECO:0007669"/>
    <property type="project" value="InterPro"/>
</dbReference>
<organism evidence="7 8">
    <name type="scientific">Trametes pubescens</name>
    <name type="common">White-rot fungus</name>
    <dbReference type="NCBI Taxonomy" id="154538"/>
    <lineage>
        <taxon>Eukaryota</taxon>
        <taxon>Fungi</taxon>
        <taxon>Dikarya</taxon>
        <taxon>Basidiomycota</taxon>
        <taxon>Agaricomycotina</taxon>
        <taxon>Agaricomycetes</taxon>
        <taxon>Polyporales</taxon>
        <taxon>Polyporaceae</taxon>
        <taxon>Trametes</taxon>
    </lineage>
</organism>
<proteinExistence type="inferred from homology"/>
<dbReference type="OMA" id="CRAESMI"/>
<dbReference type="PANTHER" id="PTHR12434:SF6">
    <property type="entry name" value="MEDIATOR OF RNA POLYMERASE II TRANSCRIPTION SUBUNIT 22"/>
    <property type="match status" value="1"/>
</dbReference>
<comment type="similarity">
    <text evidence="2">Belongs to the Mediator complex subunit 22 family.</text>
</comment>
<evidence type="ECO:0000256" key="5">
    <source>
        <dbReference type="ARBA" id="ARBA00023242"/>
    </source>
</evidence>
<gene>
    <name evidence="7" type="ORF">TRAPUB_4441</name>
</gene>
<evidence type="ECO:0000256" key="6">
    <source>
        <dbReference type="SAM" id="MobiDB-lite"/>
    </source>
</evidence>
<dbReference type="InterPro" id="IPR009332">
    <property type="entry name" value="Med22"/>
</dbReference>
<comment type="caution">
    <text evidence="7">The sequence shown here is derived from an EMBL/GenBank/DDBJ whole genome shotgun (WGS) entry which is preliminary data.</text>
</comment>
<accession>A0A1M2VB99</accession>
<feature type="region of interest" description="Disordered" evidence="6">
    <location>
        <begin position="169"/>
        <end position="191"/>
    </location>
</feature>
<dbReference type="OrthoDB" id="203279at2759"/>
<evidence type="ECO:0000256" key="1">
    <source>
        <dbReference type="ARBA" id="ARBA00004123"/>
    </source>
</evidence>
<keyword evidence="4" id="KW-0804">Transcription</keyword>
<keyword evidence="5" id="KW-0539">Nucleus</keyword>
<keyword evidence="3" id="KW-0805">Transcription regulation</keyword>
<name>A0A1M2VB99_TRAPU</name>
<keyword evidence="8" id="KW-1185">Reference proteome</keyword>
<evidence type="ECO:0000313" key="7">
    <source>
        <dbReference type="EMBL" id="OJT04803.1"/>
    </source>
</evidence>
<evidence type="ECO:0000256" key="4">
    <source>
        <dbReference type="ARBA" id="ARBA00023163"/>
    </source>
</evidence>
<evidence type="ECO:0000256" key="2">
    <source>
        <dbReference type="ARBA" id="ARBA00005942"/>
    </source>
</evidence>
<dbReference type="EMBL" id="MNAD01001517">
    <property type="protein sequence ID" value="OJT04803.1"/>
    <property type="molecule type" value="Genomic_DNA"/>
</dbReference>
<dbReference type="Proteomes" id="UP000184267">
    <property type="component" value="Unassembled WGS sequence"/>
</dbReference>
<dbReference type="AlphaFoldDB" id="A0A1M2VB99"/>
<feature type="compositionally biased region" description="Gly residues" evidence="6">
    <location>
        <begin position="182"/>
        <end position="191"/>
    </location>
</feature>
<evidence type="ECO:0000256" key="3">
    <source>
        <dbReference type="ARBA" id="ARBA00023015"/>
    </source>
</evidence>